<name>A0A7S5R4X4_9CAUD</name>
<gene>
    <name evidence="1" type="ORF">EVB93_096</name>
</gene>
<evidence type="ECO:0000313" key="2">
    <source>
        <dbReference type="Proteomes" id="UP000629603"/>
    </source>
</evidence>
<proteinExistence type="predicted"/>
<reference evidence="1 2" key="1">
    <citation type="submission" date="2020-01" db="EMBL/GenBank/DDBJ databases">
        <title>Patterns of diversity and host range of bacteriophage communities associated with bean-nodulatin bacteria.</title>
        <authorList>
            <person name="Vann Cauwenberghe J."/>
            <person name="Santamaria R.I."/>
            <person name="Bustos P."/>
            <person name="Juarez S."/>
            <person name="Gonzalez V."/>
        </authorList>
    </citation>
    <scope>NUCLEOTIDE SEQUENCE [LARGE SCALE GENOMIC DNA]</scope>
</reference>
<accession>A0A7S5R4X4</accession>
<organism evidence="1 2">
    <name type="scientific">Rhizobium phage RHph_TM30</name>
    <dbReference type="NCBI Taxonomy" id="2509764"/>
    <lineage>
        <taxon>Viruses</taxon>
        <taxon>Duplodnaviria</taxon>
        <taxon>Heunggongvirae</taxon>
        <taxon>Uroviricota</taxon>
        <taxon>Caudoviricetes</taxon>
        <taxon>Kleczkowskaviridae</taxon>
        <taxon>Cuauhnahuacvirus</taxon>
        <taxon>Cuauhnahuacvirus TM30</taxon>
    </lineage>
</organism>
<dbReference type="Proteomes" id="UP000629603">
    <property type="component" value="Segment"/>
</dbReference>
<protein>
    <submittedName>
        <fullName evidence="1">Uncharacterized protein</fullName>
    </submittedName>
</protein>
<sequence>MTESFELRLSNYELGTWFHVHDIDEMEKFYLSRLPAIRSAARQLGYAIGVHGSCRRDFDLMAMRWTDKYASKDTLARAIQNAACGIMSSRYTWETKPSGRVATSMAICWPEWYEMIGAGTIDLSILE</sequence>
<dbReference type="EMBL" id="MN988521">
    <property type="protein sequence ID" value="QIG71203.1"/>
    <property type="molecule type" value="Genomic_DNA"/>
</dbReference>
<evidence type="ECO:0000313" key="1">
    <source>
        <dbReference type="EMBL" id="QIG71203.1"/>
    </source>
</evidence>
<keyword evidence="2" id="KW-1185">Reference proteome</keyword>